<reference evidence="1 2" key="1">
    <citation type="journal article" date="2006" name="Int. J. Syst. Evol. Microbiol.">
        <title>Dyella yeojuensis sp. nov., isolated from greenhouse soil in Korea.</title>
        <authorList>
            <person name="Kim B.Y."/>
            <person name="Weon H.Y."/>
            <person name="Lee K.H."/>
            <person name="Seok S.J."/>
            <person name="Kwon S.W."/>
            <person name="Go S.J."/>
            <person name="Stackebrandt E."/>
        </authorList>
    </citation>
    <scope>NUCLEOTIDE SEQUENCE [LARGE SCALE GENOMIC DNA]</scope>
    <source>
        <strain evidence="1 2">DSM 17673</strain>
    </source>
</reference>
<name>A0A7X5QT73_9GAMM</name>
<gene>
    <name evidence="1" type="ORF">HBF32_05785</name>
</gene>
<protein>
    <submittedName>
        <fullName evidence="1">Uncharacterized protein</fullName>
    </submittedName>
</protein>
<evidence type="ECO:0000313" key="2">
    <source>
        <dbReference type="Proteomes" id="UP000518878"/>
    </source>
</evidence>
<keyword evidence="2" id="KW-1185">Reference proteome</keyword>
<dbReference type="AlphaFoldDB" id="A0A7X5QT73"/>
<dbReference type="Proteomes" id="UP000518878">
    <property type="component" value="Unassembled WGS sequence"/>
</dbReference>
<accession>A0A7X5QT73</accession>
<dbReference type="EMBL" id="JAAQTL010000001">
    <property type="protein sequence ID" value="NID14977.1"/>
    <property type="molecule type" value="Genomic_DNA"/>
</dbReference>
<organism evidence="1 2">
    <name type="scientific">Luteibacter yeojuensis</name>
    <dbReference type="NCBI Taxonomy" id="345309"/>
    <lineage>
        <taxon>Bacteria</taxon>
        <taxon>Pseudomonadati</taxon>
        <taxon>Pseudomonadota</taxon>
        <taxon>Gammaproteobacteria</taxon>
        <taxon>Lysobacterales</taxon>
        <taxon>Rhodanobacteraceae</taxon>
        <taxon>Luteibacter</taxon>
    </lineage>
</organism>
<proteinExistence type="predicted"/>
<evidence type="ECO:0000313" key="1">
    <source>
        <dbReference type="EMBL" id="NID14977.1"/>
    </source>
</evidence>
<comment type="caution">
    <text evidence="1">The sequence shown here is derived from an EMBL/GenBank/DDBJ whole genome shotgun (WGS) entry which is preliminary data.</text>
</comment>
<sequence>MFIKLARVHFFASFAHFRADMRPLHGPQTWPWWRLVSATIVRLGGIHAPSTGRRLWVYTRWGACFFDCVVDRRKVASA</sequence>
<dbReference type="RefSeq" id="WP_166698757.1">
    <property type="nucleotide sequence ID" value="NZ_JAAQTL010000001.1"/>
</dbReference>